<protein>
    <recommendedName>
        <fullName evidence="2">Cell shape-determining protein MreC</fullName>
    </recommendedName>
    <alternativeName>
        <fullName evidence="4">Cell shape protein MreC</fullName>
    </alternativeName>
</protein>
<dbReference type="InterPro" id="IPR007221">
    <property type="entry name" value="MreC"/>
</dbReference>
<dbReference type="InterPro" id="IPR055342">
    <property type="entry name" value="MreC_beta-barrel_core"/>
</dbReference>
<feature type="coiled-coil region" evidence="5">
    <location>
        <begin position="54"/>
        <end position="88"/>
    </location>
</feature>
<name>Q313V0_OLEA2</name>
<dbReference type="HOGENOM" id="CLU_042663_1_0_7"/>
<evidence type="ECO:0000313" key="7">
    <source>
        <dbReference type="EMBL" id="ABB37796.1"/>
    </source>
</evidence>
<keyword evidence="5" id="KW-0175">Coiled coil</keyword>
<dbReference type="PANTHER" id="PTHR34138:SF1">
    <property type="entry name" value="CELL SHAPE-DETERMINING PROTEIN MREC"/>
    <property type="match status" value="1"/>
</dbReference>
<reference evidence="7 8" key="1">
    <citation type="journal article" date="2011" name="J. Bacteriol.">
        <title>Complete genome sequence and updated annotation of Desulfovibrio alaskensis G20.</title>
        <authorList>
            <person name="Hauser L.J."/>
            <person name="Land M.L."/>
            <person name="Brown S.D."/>
            <person name="Larimer F."/>
            <person name="Keller K.L."/>
            <person name="Rapp-Giles B.J."/>
            <person name="Price M.N."/>
            <person name="Lin M."/>
            <person name="Bruce D.C."/>
            <person name="Detter J.C."/>
            <person name="Tapia R."/>
            <person name="Han C.S."/>
            <person name="Goodwin L.A."/>
            <person name="Cheng J.F."/>
            <person name="Pitluck S."/>
            <person name="Copeland A."/>
            <person name="Lucas S."/>
            <person name="Nolan M."/>
            <person name="Lapidus A.L."/>
            <person name="Palumbo A.V."/>
            <person name="Wall J.D."/>
        </authorList>
    </citation>
    <scope>NUCLEOTIDE SEQUENCE [LARGE SCALE GENOMIC DNA]</scope>
    <source>
        <strain evidence="8">ATCC BAA 1058 / DSM 17464 / G20</strain>
    </source>
</reference>
<accession>Q313V0</accession>
<dbReference type="KEGG" id="dde:Dde_0995"/>
<dbReference type="Gene3D" id="2.40.10.350">
    <property type="entry name" value="Rod shape-determining protein MreC, domain 2"/>
    <property type="match status" value="1"/>
</dbReference>
<evidence type="ECO:0000256" key="3">
    <source>
        <dbReference type="ARBA" id="ARBA00022960"/>
    </source>
</evidence>
<dbReference type="Gene3D" id="2.40.10.340">
    <property type="entry name" value="Rod shape-determining protein MreC, domain 1"/>
    <property type="match status" value="1"/>
</dbReference>
<evidence type="ECO:0000259" key="6">
    <source>
        <dbReference type="Pfam" id="PF04085"/>
    </source>
</evidence>
<dbReference type="InterPro" id="IPR042175">
    <property type="entry name" value="Cell/Rod_MreC_2"/>
</dbReference>
<dbReference type="eggNOG" id="COG1792">
    <property type="taxonomic scope" value="Bacteria"/>
</dbReference>
<evidence type="ECO:0000256" key="1">
    <source>
        <dbReference type="ARBA" id="ARBA00009369"/>
    </source>
</evidence>
<evidence type="ECO:0000313" key="8">
    <source>
        <dbReference type="Proteomes" id="UP000002710"/>
    </source>
</evidence>
<dbReference type="NCBIfam" id="TIGR00219">
    <property type="entry name" value="mreC"/>
    <property type="match status" value="1"/>
</dbReference>
<dbReference type="EMBL" id="CP000112">
    <property type="protein sequence ID" value="ABB37796.1"/>
    <property type="molecule type" value="Genomic_DNA"/>
</dbReference>
<evidence type="ECO:0000256" key="5">
    <source>
        <dbReference type="SAM" id="Coils"/>
    </source>
</evidence>
<dbReference type="InterPro" id="IPR042177">
    <property type="entry name" value="Cell/Rod_1"/>
</dbReference>
<dbReference type="AlphaFoldDB" id="Q313V0"/>
<dbReference type="GO" id="GO:0005886">
    <property type="term" value="C:plasma membrane"/>
    <property type="evidence" value="ECO:0007669"/>
    <property type="project" value="TreeGrafter"/>
</dbReference>
<proteinExistence type="inferred from homology"/>
<evidence type="ECO:0000256" key="2">
    <source>
        <dbReference type="ARBA" id="ARBA00013855"/>
    </source>
</evidence>
<dbReference type="Proteomes" id="UP000002710">
    <property type="component" value="Chromosome"/>
</dbReference>
<feature type="domain" description="Rod shape-determining protein MreC beta-barrel core" evidence="6">
    <location>
        <begin position="117"/>
        <end position="255"/>
    </location>
</feature>
<dbReference type="PANTHER" id="PTHR34138">
    <property type="entry name" value="CELL SHAPE-DETERMINING PROTEIN MREC"/>
    <property type="match status" value="1"/>
</dbReference>
<sequence length="285" mass="30862">MLFAYLGLYTWNLRTGVLDNAASHTGLEFAGAVLKPGEWVHRSAVDFWEQYLYLVDVRQQNERLAAQVKDLSFELAKAREEQQELLRLRALNGFSAPAEWERVGARIIAQRLGSEAALDSIMLNKGYLQGAGSNTPVVTHRGVVGRIMRAGPFTATVQLITDPASRIAVLGSASRTPGILMGTGARSELVLRFVPLNAQLEEGETLITSGLAGAYPKGLPVARIVRIEHSDISLFQTVHAVPLAGIDRLEEVLLLQRPAGPHAAFHAVETPPQAGAHTAHANATR</sequence>
<keyword evidence="8" id="KW-1185">Reference proteome</keyword>
<dbReference type="STRING" id="207559.Dde_0995"/>
<dbReference type="Pfam" id="PF04085">
    <property type="entry name" value="MreC"/>
    <property type="match status" value="1"/>
</dbReference>
<evidence type="ECO:0000256" key="4">
    <source>
        <dbReference type="ARBA" id="ARBA00032089"/>
    </source>
</evidence>
<comment type="similarity">
    <text evidence="1">Belongs to the MreC family.</text>
</comment>
<keyword evidence="3" id="KW-0133">Cell shape</keyword>
<dbReference type="GO" id="GO:0008360">
    <property type="term" value="P:regulation of cell shape"/>
    <property type="evidence" value="ECO:0007669"/>
    <property type="project" value="UniProtKB-KW"/>
</dbReference>
<gene>
    <name evidence="7" type="ordered locus">Dde_0995</name>
</gene>
<organism evidence="7 8">
    <name type="scientific">Oleidesulfovibrio alaskensis (strain ATCC BAA-1058 / DSM 17464 / G20)</name>
    <name type="common">Desulfovibrio alaskensis</name>
    <dbReference type="NCBI Taxonomy" id="207559"/>
    <lineage>
        <taxon>Bacteria</taxon>
        <taxon>Pseudomonadati</taxon>
        <taxon>Thermodesulfobacteriota</taxon>
        <taxon>Desulfovibrionia</taxon>
        <taxon>Desulfovibrionales</taxon>
        <taxon>Desulfovibrionaceae</taxon>
        <taxon>Oleidesulfovibrio</taxon>
    </lineage>
</organism>